<reference evidence="2" key="1">
    <citation type="submission" date="2022-11" db="EMBL/GenBank/DDBJ databases">
        <title>Minimal conservation of predation-associated metabolite biosynthetic gene clusters underscores biosynthetic potential of Myxococcota including descriptions for ten novel species: Archangium lansinium sp. nov., Myxococcus landrumus sp. nov., Nannocystis bai.</title>
        <authorList>
            <person name="Ahearne A."/>
            <person name="Stevens C."/>
            <person name="Dowd S."/>
        </authorList>
    </citation>
    <scope>NUCLEOTIDE SEQUENCE</scope>
    <source>
        <strain evidence="2">Fl3</strain>
    </source>
</reference>
<evidence type="ECO:0000313" key="3">
    <source>
        <dbReference type="Proteomes" id="UP001164459"/>
    </source>
</evidence>
<organism evidence="2 3">
    <name type="scientific">Nannocystis punicea</name>
    <dbReference type="NCBI Taxonomy" id="2995304"/>
    <lineage>
        <taxon>Bacteria</taxon>
        <taxon>Pseudomonadati</taxon>
        <taxon>Myxococcota</taxon>
        <taxon>Polyangia</taxon>
        <taxon>Nannocystales</taxon>
        <taxon>Nannocystaceae</taxon>
        <taxon>Nannocystis</taxon>
    </lineage>
</organism>
<protein>
    <recommendedName>
        <fullName evidence="4">DUF2834 domain-containing protein</fullName>
    </recommendedName>
</protein>
<accession>A0ABY7H9B5</accession>
<gene>
    <name evidence="2" type="ORF">O0S08_06830</name>
</gene>
<keyword evidence="1" id="KW-0812">Transmembrane</keyword>
<keyword evidence="3" id="KW-1185">Reference proteome</keyword>
<sequence length="95" mass="10786">MKKFALPILVVFTLFSAVVVVRHGYFGFIGLALREPWALQMLLDLVLALSLVAGWLRRDARNHGIEAWPYLVALPFLGSISPLAYLVHRDLKRRT</sequence>
<dbReference type="EMBL" id="CP114040">
    <property type="protein sequence ID" value="WAS95861.1"/>
    <property type="molecule type" value="Genomic_DNA"/>
</dbReference>
<name>A0ABY7H9B5_9BACT</name>
<keyword evidence="1" id="KW-0472">Membrane</keyword>
<evidence type="ECO:0000313" key="2">
    <source>
        <dbReference type="EMBL" id="WAS95861.1"/>
    </source>
</evidence>
<evidence type="ECO:0008006" key="4">
    <source>
        <dbReference type="Google" id="ProtNLM"/>
    </source>
</evidence>
<dbReference type="Proteomes" id="UP001164459">
    <property type="component" value="Chromosome"/>
</dbReference>
<keyword evidence="1" id="KW-1133">Transmembrane helix</keyword>
<feature type="transmembrane region" description="Helical" evidence="1">
    <location>
        <begin position="38"/>
        <end position="56"/>
    </location>
</feature>
<evidence type="ECO:0000256" key="1">
    <source>
        <dbReference type="SAM" id="Phobius"/>
    </source>
</evidence>
<feature type="transmembrane region" description="Helical" evidence="1">
    <location>
        <begin position="68"/>
        <end position="87"/>
    </location>
</feature>
<proteinExistence type="predicted"/>
<dbReference type="RefSeq" id="WP_269038204.1">
    <property type="nucleotide sequence ID" value="NZ_CP114040.1"/>
</dbReference>